<feature type="compositionally biased region" description="Basic and acidic residues" evidence="4">
    <location>
        <begin position="12"/>
        <end position="24"/>
    </location>
</feature>
<evidence type="ECO:0000313" key="7">
    <source>
        <dbReference type="Proteomes" id="UP000474630"/>
    </source>
</evidence>
<dbReference type="GO" id="GO:0003755">
    <property type="term" value="F:peptidyl-prolyl cis-trans isomerase activity"/>
    <property type="evidence" value="ECO:0007669"/>
    <property type="project" value="UniProtKB-KW"/>
</dbReference>
<proteinExistence type="predicted"/>
<keyword evidence="3 6" id="KW-0413">Isomerase</keyword>
<reference evidence="6 7" key="1">
    <citation type="submission" date="2020-02" db="EMBL/GenBank/DDBJ databases">
        <title>Genome sequencing for Draconibacterium sp. strain M1.</title>
        <authorList>
            <person name="Park S.-J."/>
        </authorList>
    </citation>
    <scope>NUCLEOTIDE SEQUENCE [LARGE SCALE GENOMIC DNA]</scope>
    <source>
        <strain evidence="6 7">M1</strain>
    </source>
</reference>
<dbReference type="PANTHER" id="PTHR45625:SF4">
    <property type="entry name" value="PEPTIDYLPROLYL ISOMERASE DOMAIN AND WD REPEAT-CONTAINING PROTEIN 1"/>
    <property type="match status" value="1"/>
</dbReference>
<dbReference type="RefSeq" id="WP_163348803.1">
    <property type="nucleotide sequence ID" value="NZ_CP048409.1"/>
</dbReference>
<keyword evidence="2" id="KW-0697">Rotamase</keyword>
<sequence length="113" mass="13112">MYHKRGMIGSPRKPDTKNQRRRSDGSQFYIVSGRKYFDKGLDELEEANNYEFSAGQRQAYKTVGGAPHLDGSYTIFGQVTSGMDVVDKIVQVETDRRWRPIEDIRIKRVRILK</sequence>
<dbReference type="EMBL" id="CP048409">
    <property type="protein sequence ID" value="QIA09834.1"/>
    <property type="molecule type" value="Genomic_DNA"/>
</dbReference>
<dbReference type="PROSITE" id="PS50072">
    <property type="entry name" value="CSA_PPIASE_2"/>
    <property type="match status" value="1"/>
</dbReference>
<dbReference type="InterPro" id="IPR029000">
    <property type="entry name" value="Cyclophilin-like_dom_sf"/>
</dbReference>
<dbReference type="KEGG" id="drc:G0Q07_19955"/>
<name>A0A6C0RH33_9BACT</name>
<organism evidence="6 7">
    <name type="scientific">Draconibacterium halophilum</name>
    <dbReference type="NCBI Taxonomy" id="2706887"/>
    <lineage>
        <taxon>Bacteria</taxon>
        <taxon>Pseudomonadati</taxon>
        <taxon>Bacteroidota</taxon>
        <taxon>Bacteroidia</taxon>
        <taxon>Marinilabiliales</taxon>
        <taxon>Prolixibacteraceae</taxon>
        <taxon>Draconibacterium</taxon>
    </lineage>
</organism>
<dbReference type="SUPFAM" id="SSF50891">
    <property type="entry name" value="Cyclophilin-like"/>
    <property type="match status" value="1"/>
</dbReference>
<evidence type="ECO:0000259" key="5">
    <source>
        <dbReference type="PROSITE" id="PS50072"/>
    </source>
</evidence>
<dbReference type="InterPro" id="IPR002130">
    <property type="entry name" value="Cyclophilin-type_PPIase_dom"/>
</dbReference>
<feature type="region of interest" description="Disordered" evidence="4">
    <location>
        <begin position="1"/>
        <end position="24"/>
    </location>
</feature>
<evidence type="ECO:0000256" key="3">
    <source>
        <dbReference type="ARBA" id="ARBA00023235"/>
    </source>
</evidence>
<dbReference type="EC" id="5.2.1.8" evidence="1"/>
<dbReference type="InterPro" id="IPR044666">
    <property type="entry name" value="Cyclophilin_A-like"/>
</dbReference>
<dbReference type="Proteomes" id="UP000474630">
    <property type="component" value="Chromosome"/>
</dbReference>
<dbReference type="AlphaFoldDB" id="A0A6C0RH33"/>
<dbReference type="PANTHER" id="PTHR45625">
    <property type="entry name" value="PEPTIDYL-PROLYL CIS-TRANS ISOMERASE-RELATED"/>
    <property type="match status" value="1"/>
</dbReference>
<evidence type="ECO:0000256" key="2">
    <source>
        <dbReference type="ARBA" id="ARBA00023110"/>
    </source>
</evidence>
<dbReference type="Pfam" id="PF00160">
    <property type="entry name" value="Pro_isomerase"/>
    <property type="match status" value="1"/>
</dbReference>
<protein>
    <recommendedName>
        <fullName evidence="1">peptidylprolyl isomerase</fullName>
        <ecNumber evidence="1">5.2.1.8</ecNumber>
    </recommendedName>
</protein>
<gene>
    <name evidence="6" type="ORF">G0Q07_19955</name>
</gene>
<feature type="domain" description="PPIase cyclophilin-type" evidence="5">
    <location>
        <begin position="1"/>
        <end position="111"/>
    </location>
</feature>
<keyword evidence="7" id="KW-1185">Reference proteome</keyword>
<dbReference type="Gene3D" id="2.40.100.10">
    <property type="entry name" value="Cyclophilin-like"/>
    <property type="match status" value="1"/>
</dbReference>
<accession>A0A6C0RH33</accession>
<evidence type="ECO:0000256" key="4">
    <source>
        <dbReference type="SAM" id="MobiDB-lite"/>
    </source>
</evidence>
<evidence type="ECO:0000256" key="1">
    <source>
        <dbReference type="ARBA" id="ARBA00013194"/>
    </source>
</evidence>
<evidence type="ECO:0000313" key="6">
    <source>
        <dbReference type="EMBL" id="QIA09834.1"/>
    </source>
</evidence>